<evidence type="ECO:0000313" key="1">
    <source>
        <dbReference type="Proteomes" id="UP000887579"/>
    </source>
</evidence>
<dbReference type="WBParaSite" id="ES5_v2.g11097.t1">
    <property type="protein sequence ID" value="ES5_v2.g11097.t1"/>
    <property type="gene ID" value="ES5_v2.g11097"/>
</dbReference>
<accession>A0AC34F1Y3</accession>
<sequence length="332" mass="36973">MKFVAILLLLFTFSLFCSGYNPNRIWNGTSVEYSNVPRILGLSISEYAVPINETQERRMGYPKMGVGLCSASVISKRHILTAGHCVGDWTYNRLSHELVPREGIIIDFDKLDTNFGNKSINGTNLFLNGHGLTTLHHSHEKWTNISDVHQHDVAVLEFPKDVDLQIEPVLLGKNYVVGDNDFGISVGYGDANLENKALEETAMEITVPILKDCLGTKQNEDIICSGTKTTRVDHGDSGGPLFFEKNNKRYQVGIAHALEYINRTGAHPSADFGTFMRVSSYCEWIEKTTNNEAKCVEIEGYPKADAQTGAAISYNIFFSLLSFILAFFIIAF</sequence>
<dbReference type="Proteomes" id="UP000887579">
    <property type="component" value="Unplaced"/>
</dbReference>
<proteinExistence type="predicted"/>
<evidence type="ECO:0000313" key="2">
    <source>
        <dbReference type="WBParaSite" id="ES5_v2.g11097.t1"/>
    </source>
</evidence>
<reference evidence="2" key="1">
    <citation type="submission" date="2022-11" db="UniProtKB">
        <authorList>
            <consortium name="WormBaseParasite"/>
        </authorList>
    </citation>
    <scope>IDENTIFICATION</scope>
</reference>
<organism evidence="1 2">
    <name type="scientific">Panagrolaimus sp. ES5</name>
    <dbReference type="NCBI Taxonomy" id="591445"/>
    <lineage>
        <taxon>Eukaryota</taxon>
        <taxon>Metazoa</taxon>
        <taxon>Ecdysozoa</taxon>
        <taxon>Nematoda</taxon>
        <taxon>Chromadorea</taxon>
        <taxon>Rhabditida</taxon>
        <taxon>Tylenchina</taxon>
        <taxon>Panagrolaimomorpha</taxon>
        <taxon>Panagrolaimoidea</taxon>
        <taxon>Panagrolaimidae</taxon>
        <taxon>Panagrolaimus</taxon>
    </lineage>
</organism>
<name>A0AC34F1Y3_9BILA</name>
<protein>
    <submittedName>
        <fullName evidence="2">Peptidase S1 domain-containing protein</fullName>
    </submittedName>
</protein>